<evidence type="ECO:0000313" key="2">
    <source>
        <dbReference type="EMBL" id="MBN2954453.1"/>
    </source>
</evidence>
<name>A0A939CEL6_9FIRM</name>
<evidence type="ECO:0000313" key="3">
    <source>
        <dbReference type="Proteomes" id="UP000737612"/>
    </source>
</evidence>
<protein>
    <recommendedName>
        <fullName evidence="4">Phage protein</fullName>
    </recommendedName>
</protein>
<accession>A0A939CEL6</accession>
<comment type="caution">
    <text evidence="2">The sequence shown here is derived from an EMBL/GenBank/DDBJ whole genome shotgun (WGS) entry which is preliminary data.</text>
</comment>
<reference evidence="2" key="1">
    <citation type="submission" date="2021-02" db="EMBL/GenBank/DDBJ databases">
        <title>Metagenome-assembled genomes from human diarrheal sample B26.</title>
        <authorList>
            <person name="Ateba T.P."/>
            <person name="Alayande K.A."/>
            <person name="Mwanza M."/>
        </authorList>
    </citation>
    <scope>NUCLEOTIDE SEQUENCE</scope>
    <source>
        <strain evidence="2">06WH</strain>
    </source>
</reference>
<proteinExistence type="predicted"/>
<dbReference type="Proteomes" id="UP000737612">
    <property type="component" value="Unassembled WGS sequence"/>
</dbReference>
<evidence type="ECO:0008006" key="4">
    <source>
        <dbReference type="Google" id="ProtNLM"/>
    </source>
</evidence>
<keyword evidence="1" id="KW-0175">Coiled coil</keyword>
<organism evidence="2 3">
    <name type="scientific">Fusicatenibacter saccharivorans</name>
    <dbReference type="NCBI Taxonomy" id="1150298"/>
    <lineage>
        <taxon>Bacteria</taxon>
        <taxon>Bacillati</taxon>
        <taxon>Bacillota</taxon>
        <taxon>Clostridia</taxon>
        <taxon>Lachnospirales</taxon>
        <taxon>Lachnospiraceae</taxon>
        <taxon>Fusicatenibacter</taxon>
    </lineage>
</organism>
<feature type="coiled-coil region" evidence="1">
    <location>
        <begin position="46"/>
        <end position="83"/>
    </location>
</feature>
<sequence>MIEKTVIKYLSEKLKPVPVLMEYPEKMDSTPYVVMEKTGSGEYNCIKSATIALQSVEESLQKAAELNETVKAAMDELAELRGIGSVSLNSDYNFTDTTTKQYRYQAIYNISYCE</sequence>
<evidence type="ECO:0000256" key="1">
    <source>
        <dbReference type="SAM" id="Coils"/>
    </source>
</evidence>
<dbReference type="EMBL" id="JAFHBD010000063">
    <property type="protein sequence ID" value="MBN2954453.1"/>
    <property type="molecule type" value="Genomic_DNA"/>
</dbReference>
<gene>
    <name evidence="2" type="ORF">JTJ23_12890</name>
</gene>
<dbReference type="AlphaFoldDB" id="A0A939CEL6"/>